<feature type="domain" description="LysM" evidence="7">
    <location>
        <begin position="42"/>
        <end position="89"/>
    </location>
</feature>
<keyword evidence="1" id="KW-0147">Chitin-binding</keyword>
<evidence type="ECO:0000256" key="3">
    <source>
        <dbReference type="ARBA" id="ARBA00023026"/>
    </source>
</evidence>
<dbReference type="PANTHER" id="PTHR34997">
    <property type="entry name" value="AM15"/>
    <property type="match status" value="1"/>
</dbReference>
<dbReference type="InterPro" id="IPR052210">
    <property type="entry name" value="LysM1-like"/>
</dbReference>
<proteinExistence type="inferred from homology"/>
<dbReference type="AlphaFoldDB" id="A0AAN6PAR5"/>
<feature type="chain" id="PRO_5042915673" description="LysM domain-containing protein" evidence="6">
    <location>
        <begin position="24"/>
        <end position="525"/>
    </location>
</feature>
<accession>A0AAN6PAR5</accession>
<feature type="domain" description="LysM" evidence="7">
    <location>
        <begin position="476"/>
        <end position="523"/>
    </location>
</feature>
<evidence type="ECO:0000256" key="6">
    <source>
        <dbReference type="SAM" id="SignalP"/>
    </source>
</evidence>
<protein>
    <recommendedName>
        <fullName evidence="7">LysM domain-containing protein</fullName>
    </recommendedName>
</protein>
<dbReference type="EMBL" id="MU854568">
    <property type="protein sequence ID" value="KAK4032871.1"/>
    <property type="molecule type" value="Genomic_DNA"/>
</dbReference>
<dbReference type="InterPro" id="IPR036779">
    <property type="entry name" value="LysM_dom_sf"/>
</dbReference>
<evidence type="ECO:0000313" key="8">
    <source>
        <dbReference type="EMBL" id="KAK4032871.1"/>
    </source>
</evidence>
<feature type="signal peptide" evidence="6">
    <location>
        <begin position="1"/>
        <end position="23"/>
    </location>
</feature>
<reference evidence="9" key="1">
    <citation type="journal article" date="2023" name="Mol. Phylogenet. Evol.">
        <title>Genome-scale phylogeny and comparative genomics of the fungal order Sordariales.</title>
        <authorList>
            <person name="Hensen N."/>
            <person name="Bonometti L."/>
            <person name="Westerberg I."/>
            <person name="Brannstrom I.O."/>
            <person name="Guillou S."/>
            <person name="Cros-Aarteil S."/>
            <person name="Calhoun S."/>
            <person name="Haridas S."/>
            <person name="Kuo A."/>
            <person name="Mondo S."/>
            <person name="Pangilinan J."/>
            <person name="Riley R."/>
            <person name="LaButti K."/>
            <person name="Andreopoulos B."/>
            <person name="Lipzen A."/>
            <person name="Chen C."/>
            <person name="Yan M."/>
            <person name="Daum C."/>
            <person name="Ng V."/>
            <person name="Clum A."/>
            <person name="Steindorff A."/>
            <person name="Ohm R.A."/>
            <person name="Martin F."/>
            <person name="Silar P."/>
            <person name="Natvig D.O."/>
            <person name="Lalanne C."/>
            <person name="Gautier V."/>
            <person name="Ament-Velasquez S.L."/>
            <person name="Kruys A."/>
            <person name="Hutchinson M.I."/>
            <person name="Powell A.J."/>
            <person name="Barry K."/>
            <person name="Miller A.N."/>
            <person name="Grigoriev I.V."/>
            <person name="Debuchy R."/>
            <person name="Gladieux P."/>
            <person name="Hiltunen Thoren M."/>
            <person name="Johannesson H."/>
        </authorList>
    </citation>
    <scope>NUCLEOTIDE SEQUENCE [LARGE SCALE GENOMIC DNA]</scope>
    <source>
        <strain evidence="9">CBS 284.82</strain>
    </source>
</reference>
<keyword evidence="2 6" id="KW-0732">Signal</keyword>
<dbReference type="Pfam" id="PF01476">
    <property type="entry name" value="LysM"/>
    <property type="match status" value="2"/>
</dbReference>
<dbReference type="PROSITE" id="PS51782">
    <property type="entry name" value="LYSM"/>
    <property type="match status" value="4"/>
</dbReference>
<evidence type="ECO:0000256" key="5">
    <source>
        <dbReference type="SAM" id="MobiDB-lite"/>
    </source>
</evidence>
<feature type="region of interest" description="Disordered" evidence="5">
    <location>
        <begin position="400"/>
        <end position="462"/>
    </location>
</feature>
<dbReference type="SMART" id="SM00257">
    <property type="entry name" value="LysM"/>
    <property type="match status" value="3"/>
</dbReference>
<gene>
    <name evidence="8" type="ORF">C8A01DRAFT_20114</name>
</gene>
<comment type="caution">
    <text evidence="8">The sequence shown here is derived from an EMBL/GenBank/DDBJ whole genome shotgun (WGS) entry which is preliminary data.</text>
</comment>
<evidence type="ECO:0000313" key="9">
    <source>
        <dbReference type="Proteomes" id="UP001303115"/>
    </source>
</evidence>
<dbReference type="InterPro" id="IPR018392">
    <property type="entry name" value="LysM"/>
</dbReference>
<dbReference type="GO" id="GO:0008061">
    <property type="term" value="F:chitin binding"/>
    <property type="evidence" value="ECO:0007669"/>
    <property type="project" value="UniProtKB-KW"/>
</dbReference>
<evidence type="ECO:0000256" key="4">
    <source>
        <dbReference type="ARBA" id="ARBA00044955"/>
    </source>
</evidence>
<organism evidence="8 9">
    <name type="scientific">Parachaetomium inaequale</name>
    <dbReference type="NCBI Taxonomy" id="2588326"/>
    <lineage>
        <taxon>Eukaryota</taxon>
        <taxon>Fungi</taxon>
        <taxon>Dikarya</taxon>
        <taxon>Ascomycota</taxon>
        <taxon>Pezizomycotina</taxon>
        <taxon>Sordariomycetes</taxon>
        <taxon>Sordariomycetidae</taxon>
        <taxon>Sordariales</taxon>
        <taxon>Chaetomiaceae</taxon>
        <taxon>Parachaetomium</taxon>
    </lineage>
</organism>
<keyword evidence="3" id="KW-0843">Virulence</keyword>
<evidence type="ECO:0000256" key="2">
    <source>
        <dbReference type="ARBA" id="ARBA00022729"/>
    </source>
</evidence>
<evidence type="ECO:0000256" key="1">
    <source>
        <dbReference type="ARBA" id="ARBA00022669"/>
    </source>
</evidence>
<dbReference type="CDD" id="cd00118">
    <property type="entry name" value="LysM"/>
    <property type="match status" value="3"/>
</dbReference>
<dbReference type="Gene3D" id="3.10.350.10">
    <property type="entry name" value="LysM domain"/>
    <property type="match status" value="5"/>
</dbReference>
<comment type="similarity">
    <text evidence="4">Belongs to the secreted LysM effector family.</text>
</comment>
<evidence type="ECO:0000259" key="7">
    <source>
        <dbReference type="PROSITE" id="PS51782"/>
    </source>
</evidence>
<feature type="compositionally biased region" description="Low complexity" evidence="5">
    <location>
        <begin position="412"/>
        <end position="462"/>
    </location>
</feature>
<feature type="domain" description="LysM" evidence="7">
    <location>
        <begin position="261"/>
        <end position="309"/>
    </location>
</feature>
<dbReference type="SUPFAM" id="SSF54106">
    <property type="entry name" value="LysM domain"/>
    <property type="match status" value="2"/>
</dbReference>
<keyword evidence="9" id="KW-1185">Reference proteome</keyword>
<dbReference type="Proteomes" id="UP001303115">
    <property type="component" value="Unassembled WGS sequence"/>
</dbReference>
<dbReference type="PANTHER" id="PTHR34997:SF2">
    <property type="entry name" value="LYSM DOMAIN-CONTAINING PROTEIN-RELATED"/>
    <property type="match status" value="1"/>
</dbReference>
<name>A0AAN6PAR5_9PEZI</name>
<sequence>MASLYRLVLSSAALASWAVVVTAAAVPAPGPSFPNSAKNCNKWYLAKTGDDCSKAAAAGGITSAQFFQWNPDVSTNCATNFWPDYYYCIGVDPNAPTTSVKTTSKTSSTTAKTSSTTAKTSSTTTYSIRFPTSTWNITTPTRGNTFPPVQTQSGQVAYCIDWHYVTGLDTCPGIANLYGLGTDDLLDWNPALRDDCSGLAVNYWVCVRIQPRSSVTLTYGLATGTLSVPDGTPWTPTPLPPVNTSFTPSPTQGALPKGCQNYYIAAAGDRCTNVLDNLKGLLTQSQFFAWNPFLNNNCDGLWAGYYYCVFVPASSSSLPDPPTASTKPAANLAPGGATDCVKWYRTSWGDDCDLVVSIFGRFSRADFLKWNPSVGSDCAGIKDELYYCVAVPGTPTTRTAAIPPFPTGGGSTTSTVKPPTTTTSTARATTTSTAKVSTTTMSKVSTTVKPPTTTTSTGAVTTPSPIQPGMIAGCKRFYQVVSGDGCWAIANSAGIDLSNFYKWNPGIDSASCSNLWPGYYVCIGV</sequence>
<feature type="domain" description="LysM" evidence="7">
    <location>
        <begin position="161"/>
        <end position="207"/>
    </location>
</feature>